<dbReference type="InterPro" id="IPR018114">
    <property type="entry name" value="TRYPSIN_HIS"/>
</dbReference>
<dbReference type="InterPro" id="IPR009003">
    <property type="entry name" value="Peptidase_S1_PA"/>
</dbReference>
<sequence length="277" mass="27430">MSHRARLTGPAGAVVMVLTMAACAGGASDRTATSTGVPDPGPISPGVAKAESFPASVHPAVPDPRIGALFLGGGPVHTCTGTVLDSRTQDLVLTAAHCLADGVDTTFVPGFDPAAADTDPWHVTAVYLDPRWLADQDEQADFAIVRVTRHDGTTIEQQVGGGLALASAPDAGTAVAVTGYLVGEGGALTCRGVTTMADDGFPSLECAGVADGFSGAPWVTGSAVAGLVGGLDGGGCDEDTSYSPRFDGGVERLLARAEAGDASDAGDAAPAADAPAC</sequence>
<feature type="region of interest" description="Disordered" evidence="1">
    <location>
        <begin position="28"/>
        <end position="47"/>
    </location>
</feature>
<dbReference type="InterPro" id="IPR043504">
    <property type="entry name" value="Peptidase_S1_PA_chymotrypsin"/>
</dbReference>
<dbReference type="Gene3D" id="2.40.10.10">
    <property type="entry name" value="Trypsin-like serine proteases"/>
    <property type="match status" value="2"/>
</dbReference>
<dbReference type="GO" id="GO:0004252">
    <property type="term" value="F:serine-type endopeptidase activity"/>
    <property type="evidence" value="ECO:0007669"/>
    <property type="project" value="InterPro"/>
</dbReference>
<evidence type="ECO:0000256" key="2">
    <source>
        <dbReference type="SAM" id="SignalP"/>
    </source>
</evidence>
<reference evidence="4" key="2">
    <citation type="submission" date="2018-03" db="EMBL/GenBank/DDBJ databases">
        <authorList>
            <person name="Derbyshire K."/>
            <person name="Gray T.A."/>
            <person name="Champion M."/>
        </authorList>
    </citation>
    <scope>NUCLEOTIDE SEQUENCE [LARGE SCALE GENOMIC DNA]</scope>
    <source>
        <strain evidence="4">MKD8</strain>
    </source>
</reference>
<dbReference type="Pfam" id="PF13365">
    <property type="entry name" value="Trypsin_2"/>
    <property type="match status" value="1"/>
</dbReference>
<evidence type="ECO:0000256" key="1">
    <source>
        <dbReference type="SAM" id="MobiDB-lite"/>
    </source>
</evidence>
<name>A0A2U9PPN8_MYCSE</name>
<dbReference type="SUPFAM" id="SSF50494">
    <property type="entry name" value="Trypsin-like serine proteases"/>
    <property type="match status" value="1"/>
</dbReference>
<organism evidence="3 4">
    <name type="scientific">Mycolicibacterium smegmatis (strain MKD8)</name>
    <name type="common">Mycobacterium smegmatis</name>
    <dbReference type="NCBI Taxonomy" id="1214915"/>
    <lineage>
        <taxon>Bacteria</taxon>
        <taxon>Bacillati</taxon>
        <taxon>Actinomycetota</taxon>
        <taxon>Actinomycetes</taxon>
        <taxon>Mycobacteriales</taxon>
        <taxon>Mycobacteriaceae</taxon>
        <taxon>Mycolicibacterium</taxon>
    </lineage>
</organism>
<evidence type="ECO:0000313" key="3">
    <source>
        <dbReference type="EMBL" id="AWT53701.1"/>
    </source>
</evidence>
<dbReference type="AlphaFoldDB" id="A0A2U9PPN8"/>
<feature type="signal peptide" evidence="2">
    <location>
        <begin position="1"/>
        <end position="24"/>
    </location>
</feature>
<proteinExistence type="predicted"/>
<dbReference type="Proteomes" id="UP000011200">
    <property type="component" value="Chromosome"/>
</dbReference>
<dbReference type="EMBL" id="CP027541">
    <property type="protein sequence ID" value="AWT53701.1"/>
    <property type="molecule type" value="Genomic_DNA"/>
</dbReference>
<keyword evidence="2" id="KW-0732">Signal</keyword>
<dbReference type="PROSITE" id="PS00134">
    <property type="entry name" value="TRYPSIN_HIS"/>
    <property type="match status" value="1"/>
</dbReference>
<gene>
    <name evidence="3" type="ORF">D806_027230</name>
</gene>
<dbReference type="PROSITE" id="PS51257">
    <property type="entry name" value="PROKAR_LIPOPROTEIN"/>
    <property type="match status" value="1"/>
</dbReference>
<feature type="chain" id="PRO_5038531584" evidence="2">
    <location>
        <begin position="25"/>
        <end position="277"/>
    </location>
</feature>
<evidence type="ECO:0000313" key="4">
    <source>
        <dbReference type="Proteomes" id="UP000011200"/>
    </source>
</evidence>
<protein>
    <submittedName>
        <fullName evidence="3">Trypsin</fullName>
    </submittedName>
</protein>
<dbReference type="GO" id="GO:0006508">
    <property type="term" value="P:proteolysis"/>
    <property type="evidence" value="ECO:0007669"/>
    <property type="project" value="InterPro"/>
</dbReference>
<reference evidence="3 4" key="1">
    <citation type="journal article" date="2013" name="Genome Announc.">
        <title>Draft genome sequence of MKD8, a conjugal recipient Mycobacterium smegmatis strain.</title>
        <authorList>
            <person name="Gray T.A."/>
            <person name="Palumbo M.J."/>
            <person name="Derbyshire K.M."/>
        </authorList>
    </citation>
    <scope>NUCLEOTIDE SEQUENCE [LARGE SCALE GENOMIC DNA]</scope>
    <source>
        <strain evidence="3 4">MKD8</strain>
    </source>
</reference>
<accession>A0A2U9PPN8</accession>